<reference evidence="3 4" key="1">
    <citation type="submission" date="2010-12" db="EMBL/GenBank/DDBJ databases">
        <authorList>
            <person name="Muzny D."/>
            <person name="Qin X."/>
            <person name="Deng J."/>
            <person name="Jiang H."/>
            <person name="Liu Y."/>
            <person name="Qu J."/>
            <person name="Song X.-Z."/>
            <person name="Zhang L."/>
            <person name="Thornton R."/>
            <person name="Coyle M."/>
            <person name="Francisco L."/>
            <person name="Jackson L."/>
            <person name="Javaid M."/>
            <person name="Korchina V."/>
            <person name="Kovar C."/>
            <person name="Mata R."/>
            <person name="Mathew T."/>
            <person name="Ngo R."/>
            <person name="Nguyen L."/>
            <person name="Nguyen N."/>
            <person name="Okwuonu G."/>
            <person name="Ongeri F."/>
            <person name="Pham C."/>
            <person name="Simmons D."/>
            <person name="Wilczek-Boney K."/>
            <person name="Hale W."/>
            <person name="Jakkamsetti A."/>
            <person name="Pham P."/>
            <person name="Ruth R."/>
            <person name="San Lucas F."/>
            <person name="Warren J."/>
            <person name="Zhang J."/>
            <person name="Zhao Z."/>
            <person name="Zhou C."/>
            <person name="Zhu D."/>
            <person name="Lee S."/>
            <person name="Bess C."/>
            <person name="Blankenburg K."/>
            <person name="Forbes L."/>
            <person name="Fu Q."/>
            <person name="Gubbala S."/>
            <person name="Hirani K."/>
            <person name="Jayaseelan J.C."/>
            <person name="Lara F."/>
            <person name="Munidasa M."/>
            <person name="Palculict T."/>
            <person name="Patil S."/>
            <person name="Pu L.-L."/>
            <person name="Saada N."/>
            <person name="Tang L."/>
            <person name="Weissenberger G."/>
            <person name="Zhu Y."/>
            <person name="Hemphill L."/>
            <person name="Shang Y."/>
            <person name="Youmans B."/>
            <person name="Ayvaz T."/>
            <person name="Ross M."/>
            <person name="Santibanez J."/>
            <person name="Aqrawi P."/>
            <person name="Gross S."/>
            <person name="Joshi V."/>
            <person name="Fowler G."/>
            <person name="Nazareth L."/>
            <person name="Reid J."/>
            <person name="Worley K."/>
            <person name="Petrosino J."/>
            <person name="Highlander S."/>
            <person name="Gibbs R."/>
        </authorList>
    </citation>
    <scope>NUCLEOTIDE SEQUENCE [LARGE SCALE GENOMIC DNA]</scope>
    <source>
        <strain evidence="3 4">DSM 3986</strain>
    </source>
</reference>
<evidence type="ECO:0000259" key="1">
    <source>
        <dbReference type="Pfam" id="PF01610"/>
    </source>
</evidence>
<dbReference type="PANTHER" id="PTHR33498">
    <property type="entry name" value="TRANSPOSASE FOR INSERTION SEQUENCE ELEMENT IS1557"/>
    <property type="match status" value="1"/>
</dbReference>
<dbReference type="PANTHER" id="PTHR33498:SF1">
    <property type="entry name" value="TRANSPOSASE FOR INSERTION SEQUENCE ELEMENT IS1557"/>
    <property type="match status" value="1"/>
</dbReference>
<accession>E6LJB4</accession>
<evidence type="ECO:0000313" key="4">
    <source>
        <dbReference type="Proteomes" id="UP000003434"/>
    </source>
</evidence>
<proteinExistence type="predicted"/>
<sequence length="425" mass="50047">MLGLGITILNIFYYNKKPPSPQFNTKTILGGGVHMNDLNKILGIYDIKVNVNCVKDDDISFLITTDPKPHKCPQCNNATAKVHDYRTQKIKDIPFQNKSCTLRLKKRHYHCPNCGKHFYESYDFISRYLHRTQRLTKFITHSFYDSINIKHASVRANVSTHTVYKVLGTLNNSSDRIGEAISINEFKGNVGTEKYQTIVVDPIKHKVLDILYSRKSTCLVEYFKSLDKSKRMNVKYFSCDMNKTFIDMAKTYFPNAKIVIDRYHFIRQVYWALENVRKNVQKNMSKTLRRYYKRSRHIITTRESILSEENKATLRLMLEYSEDLRKAYFIKELFIKLLDEKSYSKQRVLLHEWLLEVESSGIKEFNAAITAFRNNYKYILNSLKYRHISNGPTEGFNNKIKVLKRISYGVRNFKYFRNRILMATG</sequence>
<evidence type="ECO:0000259" key="2">
    <source>
        <dbReference type="Pfam" id="PF14690"/>
    </source>
</evidence>
<dbReference type="InterPro" id="IPR002560">
    <property type="entry name" value="Transposase_DDE"/>
</dbReference>
<dbReference type="NCBIfam" id="NF033550">
    <property type="entry name" value="transpos_ISL3"/>
    <property type="match status" value="1"/>
</dbReference>
<dbReference type="Proteomes" id="UP000003434">
    <property type="component" value="Unassembled WGS sequence"/>
</dbReference>
<dbReference type="EMBL" id="AEPW01000001">
    <property type="protein sequence ID" value="EFU78048.1"/>
    <property type="molecule type" value="Genomic_DNA"/>
</dbReference>
<dbReference type="InterPro" id="IPR047951">
    <property type="entry name" value="Transpos_ISL3"/>
</dbReference>
<organism evidence="3 4">
    <name type="scientific">Lachnoanaerobaculum saburreum DSM 3986</name>
    <dbReference type="NCBI Taxonomy" id="887325"/>
    <lineage>
        <taxon>Bacteria</taxon>
        <taxon>Bacillati</taxon>
        <taxon>Bacillota</taxon>
        <taxon>Clostridia</taxon>
        <taxon>Lachnospirales</taxon>
        <taxon>Lachnospiraceae</taxon>
        <taxon>Lachnoanaerobaculum</taxon>
    </lineage>
</organism>
<dbReference type="HOGENOM" id="CLU_041900_1_1_9"/>
<name>E6LJB4_9FIRM</name>
<dbReference type="InterPro" id="IPR029261">
    <property type="entry name" value="Transposase_Znf"/>
</dbReference>
<dbReference type="Pfam" id="PF14690">
    <property type="entry name" value="Zn_ribbon_ISL3"/>
    <property type="match status" value="1"/>
</dbReference>
<gene>
    <name evidence="3" type="ORF">HMPREF0381_0049</name>
</gene>
<evidence type="ECO:0000313" key="3">
    <source>
        <dbReference type="EMBL" id="EFU78048.1"/>
    </source>
</evidence>
<feature type="domain" description="Transposase IS204/IS1001/IS1096/IS1165 zinc-finger" evidence="2">
    <location>
        <begin position="68"/>
        <end position="114"/>
    </location>
</feature>
<dbReference type="Pfam" id="PF01610">
    <property type="entry name" value="DDE_Tnp_ISL3"/>
    <property type="match status" value="1"/>
</dbReference>
<feature type="domain" description="Transposase IS204/IS1001/IS1096/IS1165 DDE" evidence="1">
    <location>
        <begin position="181"/>
        <end position="420"/>
    </location>
</feature>
<comment type="caution">
    <text evidence="3">The sequence shown here is derived from an EMBL/GenBank/DDBJ whole genome shotgun (WGS) entry which is preliminary data.</text>
</comment>
<dbReference type="AlphaFoldDB" id="E6LJB4"/>
<protein>
    <submittedName>
        <fullName evidence="3">Transposase</fullName>
    </submittedName>
</protein>
<dbReference type="eggNOG" id="COG3464">
    <property type="taxonomic scope" value="Bacteria"/>
</dbReference>